<gene>
    <name evidence="1" type="ORF">EUX98_g8937</name>
</gene>
<reference evidence="1 2" key="1">
    <citation type="submission" date="2019-02" db="EMBL/GenBank/DDBJ databases">
        <title>Genome sequencing of the rare red list fungi Antrodiella citrinella (Flaviporus citrinellus).</title>
        <authorList>
            <person name="Buettner E."/>
            <person name="Kellner H."/>
        </authorList>
    </citation>
    <scope>NUCLEOTIDE SEQUENCE [LARGE SCALE GENOMIC DNA]</scope>
    <source>
        <strain evidence="1 2">DSM 108506</strain>
    </source>
</reference>
<dbReference type="Proteomes" id="UP000308730">
    <property type="component" value="Unassembled WGS sequence"/>
</dbReference>
<dbReference type="EMBL" id="SGPM01000587">
    <property type="protein sequence ID" value="THH18537.1"/>
    <property type="molecule type" value="Genomic_DNA"/>
</dbReference>
<protein>
    <submittedName>
        <fullName evidence="1">Uncharacterized protein</fullName>
    </submittedName>
</protein>
<comment type="caution">
    <text evidence="1">The sequence shown here is derived from an EMBL/GenBank/DDBJ whole genome shotgun (WGS) entry which is preliminary data.</text>
</comment>
<dbReference type="OrthoDB" id="10663137at2759"/>
<proteinExistence type="predicted"/>
<sequence>MREVDASWIKKAGNIDTIAKLRQSTSSLKFALGPQLDRIENLDQEAVHFLVAADEDSPEYDRYADFVKIARMMGAPENVAEYAELQNDPRTMIFNSFYDKPQEAPIAPPIDIFHPAFQSFKSSVDDR</sequence>
<name>A0A4S4M221_9APHY</name>
<evidence type="ECO:0000313" key="1">
    <source>
        <dbReference type="EMBL" id="THH18537.1"/>
    </source>
</evidence>
<dbReference type="AlphaFoldDB" id="A0A4S4M221"/>
<accession>A0A4S4M221</accession>
<organism evidence="1 2">
    <name type="scientific">Antrodiella citrinella</name>
    <dbReference type="NCBI Taxonomy" id="2447956"/>
    <lineage>
        <taxon>Eukaryota</taxon>
        <taxon>Fungi</taxon>
        <taxon>Dikarya</taxon>
        <taxon>Basidiomycota</taxon>
        <taxon>Agaricomycotina</taxon>
        <taxon>Agaricomycetes</taxon>
        <taxon>Polyporales</taxon>
        <taxon>Steccherinaceae</taxon>
        <taxon>Antrodiella</taxon>
    </lineage>
</organism>
<keyword evidence="2" id="KW-1185">Reference proteome</keyword>
<evidence type="ECO:0000313" key="2">
    <source>
        <dbReference type="Proteomes" id="UP000308730"/>
    </source>
</evidence>